<dbReference type="PANTHER" id="PTHR36154">
    <property type="entry name" value="DNA-BINDING TRANSCRIPTIONAL ACTIVATOR ALPA"/>
    <property type="match status" value="1"/>
</dbReference>
<dbReference type="Gene3D" id="1.10.238.160">
    <property type="match status" value="1"/>
</dbReference>
<proteinExistence type="predicted"/>
<dbReference type="InterPro" id="IPR010260">
    <property type="entry name" value="AlpA"/>
</dbReference>
<accession>A0A085TTZ7</accession>
<dbReference type="SUPFAM" id="SSF46955">
    <property type="entry name" value="Putative DNA-binding domain"/>
    <property type="match status" value="1"/>
</dbReference>
<name>A0A085TTZ7_9RHOB</name>
<dbReference type="Proteomes" id="UP000028607">
    <property type="component" value="Unassembled WGS sequence"/>
</dbReference>
<dbReference type="InterPro" id="IPR052931">
    <property type="entry name" value="Prophage_regulatory_activator"/>
</dbReference>
<organism evidence="1 2">
    <name type="scientific">Thioclava atlantica</name>
    <dbReference type="NCBI Taxonomy" id="1317124"/>
    <lineage>
        <taxon>Bacteria</taxon>
        <taxon>Pseudomonadati</taxon>
        <taxon>Pseudomonadota</taxon>
        <taxon>Alphaproteobacteria</taxon>
        <taxon>Rhodobacterales</taxon>
        <taxon>Paracoccaceae</taxon>
        <taxon>Thioclava</taxon>
    </lineage>
</organism>
<dbReference type="InterPro" id="IPR009061">
    <property type="entry name" value="DNA-bd_dom_put_sf"/>
</dbReference>
<protein>
    <submittedName>
        <fullName evidence="1">Phage transcriptional regulator, AlpA</fullName>
    </submittedName>
</protein>
<dbReference type="STRING" id="1317124.DW2_14375"/>
<reference evidence="2" key="1">
    <citation type="submission" date="2013-04" db="EMBL/GenBank/DDBJ databases">
        <title>Thioclava sp. 13D2W-2 Genome Sequencing.</title>
        <authorList>
            <person name="Lai Q."/>
            <person name="Li G."/>
            <person name="Shao Z."/>
        </authorList>
    </citation>
    <scope>NUCLEOTIDE SEQUENCE [LARGE SCALE GENOMIC DNA]</scope>
    <source>
        <strain evidence="2">13D2W-2</strain>
    </source>
</reference>
<dbReference type="AlphaFoldDB" id="A0A085TTZ7"/>
<dbReference type="PANTHER" id="PTHR36154:SF1">
    <property type="entry name" value="DNA-BINDING TRANSCRIPTIONAL ACTIVATOR ALPA"/>
    <property type="match status" value="1"/>
</dbReference>
<dbReference type="PATRIC" id="fig|1317124.6.peg.2891"/>
<keyword evidence="2" id="KW-1185">Reference proteome</keyword>
<gene>
    <name evidence="1" type="ORF">DW2_14375</name>
</gene>
<reference evidence="1 2" key="2">
    <citation type="journal article" date="2015" name="Antonie Van Leeuwenhoek">
        <title>Thioclava indica sp. nov., isolated from surface seawater of the Indian Ocean.</title>
        <authorList>
            <person name="Liu Y."/>
            <person name="Lai Q."/>
            <person name="Du J."/>
            <person name="Xu H."/>
            <person name="Jiang L."/>
            <person name="Shao Z."/>
        </authorList>
    </citation>
    <scope>NUCLEOTIDE SEQUENCE [LARGE SCALE GENOMIC DNA]</scope>
    <source>
        <strain evidence="1 2">13D2W-2</strain>
    </source>
</reference>
<evidence type="ECO:0000313" key="1">
    <source>
        <dbReference type="EMBL" id="KFE34194.1"/>
    </source>
</evidence>
<evidence type="ECO:0000313" key="2">
    <source>
        <dbReference type="Proteomes" id="UP000028607"/>
    </source>
</evidence>
<sequence length="52" mass="6053">MERLVGLSRSTLYAMIAEGRFPKPVRIGKRAVGWREADLRDWLESCDEEVMQ</sequence>
<dbReference type="EMBL" id="AQRC01000012">
    <property type="protein sequence ID" value="KFE34194.1"/>
    <property type="molecule type" value="Genomic_DNA"/>
</dbReference>
<dbReference type="Pfam" id="PF05930">
    <property type="entry name" value="Phage_AlpA"/>
    <property type="match status" value="1"/>
</dbReference>
<comment type="caution">
    <text evidence="1">The sequence shown here is derived from an EMBL/GenBank/DDBJ whole genome shotgun (WGS) entry which is preliminary data.</text>
</comment>